<dbReference type="InterPro" id="IPR036873">
    <property type="entry name" value="Rhodanese-like_dom_sf"/>
</dbReference>
<dbReference type="InterPro" id="IPR016156">
    <property type="entry name" value="FAD/NAD-linked_Rdtase_dimer_sf"/>
</dbReference>
<keyword evidence="4" id="KW-0274">FAD</keyword>
<evidence type="ECO:0000256" key="3">
    <source>
        <dbReference type="ARBA" id="ARBA00022630"/>
    </source>
</evidence>
<dbReference type="OrthoDB" id="9802028at2"/>
<dbReference type="Pfam" id="PF07992">
    <property type="entry name" value="Pyr_redox_2"/>
    <property type="match status" value="1"/>
</dbReference>
<keyword evidence="9" id="KW-1185">Reference proteome</keyword>
<dbReference type="GO" id="GO:0016491">
    <property type="term" value="F:oxidoreductase activity"/>
    <property type="evidence" value="ECO:0007669"/>
    <property type="project" value="UniProtKB-KW"/>
</dbReference>
<evidence type="ECO:0000256" key="1">
    <source>
        <dbReference type="ARBA" id="ARBA00001974"/>
    </source>
</evidence>
<evidence type="ECO:0000256" key="6">
    <source>
        <dbReference type="ARBA" id="ARBA00023284"/>
    </source>
</evidence>
<name>A0A438B2J5_9NOCA</name>
<comment type="caution">
    <text evidence="8">The sequence shown here is derived from an EMBL/GenBank/DDBJ whole genome shotgun (WGS) entry which is preliminary data.</text>
</comment>
<dbReference type="Gene3D" id="3.50.50.60">
    <property type="entry name" value="FAD/NAD(P)-binding domain"/>
    <property type="match status" value="2"/>
</dbReference>
<proteinExistence type="inferred from homology"/>
<evidence type="ECO:0000313" key="8">
    <source>
        <dbReference type="EMBL" id="RVW05162.1"/>
    </source>
</evidence>
<evidence type="ECO:0000259" key="7">
    <source>
        <dbReference type="PROSITE" id="PS50206"/>
    </source>
</evidence>
<dbReference type="EMBL" id="RKLO01000001">
    <property type="protein sequence ID" value="RVW05162.1"/>
    <property type="molecule type" value="Genomic_DNA"/>
</dbReference>
<feature type="domain" description="Rhodanese" evidence="7">
    <location>
        <begin position="456"/>
        <end position="542"/>
    </location>
</feature>
<dbReference type="SUPFAM" id="SSF55424">
    <property type="entry name" value="FAD/NAD-linked reductases, dimerisation (C-terminal) domain"/>
    <property type="match status" value="1"/>
</dbReference>
<evidence type="ECO:0000256" key="4">
    <source>
        <dbReference type="ARBA" id="ARBA00022827"/>
    </source>
</evidence>
<dbReference type="PROSITE" id="PS50206">
    <property type="entry name" value="RHODANESE_3"/>
    <property type="match status" value="1"/>
</dbReference>
<dbReference type="PANTHER" id="PTHR43429:SF1">
    <property type="entry name" value="NAD(P)H SULFUR OXIDOREDUCTASE (COA-DEPENDENT)"/>
    <property type="match status" value="1"/>
</dbReference>
<dbReference type="SUPFAM" id="SSF52821">
    <property type="entry name" value="Rhodanese/Cell cycle control phosphatase"/>
    <property type="match status" value="1"/>
</dbReference>
<dbReference type="InterPro" id="IPR001763">
    <property type="entry name" value="Rhodanese-like_dom"/>
</dbReference>
<reference evidence="8 9" key="1">
    <citation type="submission" date="2018-11" db="EMBL/GenBank/DDBJ databases">
        <title>Rhodococcus spongicola sp. nov. and Rhodococcus xishaensis sp. nov. from marine sponges.</title>
        <authorList>
            <person name="Li L."/>
            <person name="Lin H.W."/>
        </authorList>
    </citation>
    <scope>NUCLEOTIDE SEQUENCE [LARGE SCALE GENOMIC DNA]</scope>
    <source>
        <strain evidence="8 9">LHW51113</strain>
    </source>
</reference>
<dbReference type="PRINTS" id="PR00411">
    <property type="entry name" value="PNDRDTASEI"/>
</dbReference>
<dbReference type="Gene3D" id="3.40.250.10">
    <property type="entry name" value="Rhodanese-like domain"/>
    <property type="match status" value="1"/>
</dbReference>
<protein>
    <submittedName>
        <fullName evidence="8">CoA-disulfide reductase</fullName>
    </submittedName>
</protein>
<dbReference type="InterPro" id="IPR023753">
    <property type="entry name" value="FAD/NAD-binding_dom"/>
</dbReference>
<dbReference type="InterPro" id="IPR050260">
    <property type="entry name" value="FAD-bd_OxRdtase"/>
</dbReference>
<keyword evidence="3" id="KW-0285">Flavoprotein</keyword>
<evidence type="ECO:0000256" key="5">
    <source>
        <dbReference type="ARBA" id="ARBA00023002"/>
    </source>
</evidence>
<dbReference type="InterPro" id="IPR004099">
    <property type="entry name" value="Pyr_nucl-diS_OxRdtase_dimer"/>
</dbReference>
<comment type="cofactor">
    <cofactor evidence="1">
        <name>FAD</name>
        <dbReference type="ChEBI" id="CHEBI:57692"/>
    </cofactor>
</comment>
<keyword evidence="6" id="KW-0676">Redox-active center</keyword>
<dbReference type="InterPro" id="IPR036188">
    <property type="entry name" value="FAD/NAD-bd_sf"/>
</dbReference>
<evidence type="ECO:0000256" key="2">
    <source>
        <dbReference type="ARBA" id="ARBA00009130"/>
    </source>
</evidence>
<sequence length="548" mass="57894">MKVVIVGGVAGGMSAATRLRRLDESAEIIVFERGAHVSFANCGLPYYAGGVIEDRDELLLQSPESLGARFRLDVRVRSEVVAIDPDARTVTVEDFETGDPYVESYDELILSTGASPVVPPLPGANRALSLRDVEDVDRLVAEMASARSAVVVGAGFIGIELAENLRRRELDVTVVELADQVLAPLDPEMAVPVADRLRENGVRLELGTELTRIDETTAELDDGRTVPADVVVMAIGVRPETVLAEMAGLVSGERGGIAVDDQMRTSVPHIFAVGDAIEKRDAIGGDAALIPLANPANRQGRLVADVIAGRPVRVKASSGTAVVGVFGLIAAATGWNEKRLRASGRPHRAIHTHPQSHAGYYPGAQQMSIKLLVDPETDVILGAQAVGGEGVDKRIDVIATAMAGGVTASELADLELAYAPQFGSAKDPVNMLGYIADNLRTDSIRTVQWHELDALLAGGASLVDVRTADEFADGSIPGAVNFPLDELRERVGELPVGDLIVHCQVGQRAHAAVCLLGQLGRPAANLDGGYQTWDAGRRANVPIVLACS</sequence>
<organism evidence="8 9">
    <name type="scientific">Rhodococcus xishaensis</name>
    <dbReference type="NCBI Taxonomy" id="2487364"/>
    <lineage>
        <taxon>Bacteria</taxon>
        <taxon>Bacillati</taxon>
        <taxon>Actinomycetota</taxon>
        <taxon>Actinomycetes</taxon>
        <taxon>Mycobacteriales</taxon>
        <taxon>Nocardiaceae</taxon>
        <taxon>Rhodococcus</taxon>
    </lineage>
</organism>
<dbReference type="SUPFAM" id="SSF51905">
    <property type="entry name" value="FAD/NAD(P)-binding domain"/>
    <property type="match status" value="1"/>
</dbReference>
<dbReference type="SMART" id="SM00450">
    <property type="entry name" value="RHOD"/>
    <property type="match status" value="1"/>
</dbReference>
<dbReference type="PANTHER" id="PTHR43429">
    <property type="entry name" value="PYRIDINE NUCLEOTIDE-DISULFIDE OXIDOREDUCTASE DOMAIN-CONTAINING"/>
    <property type="match status" value="1"/>
</dbReference>
<dbReference type="Pfam" id="PF00581">
    <property type="entry name" value="Rhodanese"/>
    <property type="match status" value="1"/>
</dbReference>
<dbReference type="PRINTS" id="PR00368">
    <property type="entry name" value="FADPNR"/>
</dbReference>
<dbReference type="Proteomes" id="UP000283479">
    <property type="component" value="Unassembled WGS sequence"/>
</dbReference>
<keyword evidence="5" id="KW-0560">Oxidoreductase</keyword>
<accession>A0A438B2J5</accession>
<dbReference type="RefSeq" id="WP_127950675.1">
    <property type="nucleotide sequence ID" value="NZ_RKLO01000001.1"/>
</dbReference>
<comment type="similarity">
    <text evidence="2">Belongs to the class-III pyridine nucleotide-disulfide oxidoreductase family.</text>
</comment>
<evidence type="ECO:0000313" key="9">
    <source>
        <dbReference type="Proteomes" id="UP000283479"/>
    </source>
</evidence>
<dbReference type="AlphaFoldDB" id="A0A438B2J5"/>
<gene>
    <name evidence="8" type="ORF">EGT50_00535</name>
</gene>
<dbReference type="Pfam" id="PF02852">
    <property type="entry name" value="Pyr_redox_dim"/>
    <property type="match status" value="1"/>
</dbReference>